<gene>
    <name evidence="2" type="ORF">PCAR00345_LOCUS41541</name>
</gene>
<name>A0A7S4C7M9_CHRCT</name>
<dbReference type="AlphaFoldDB" id="A0A7S4C7M9"/>
<feature type="compositionally biased region" description="Polar residues" evidence="1">
    <location>
        <begin position="219"/>
        <end position="228"/>
    </location>
</feature>
<feature type="region of interest" description="Disordered" evidence="1">
    <location>
        <begin position="203"/>
        <end position="228"/>
    </location>
</feature>
<accession>A0A7S4C7M9</accession>
<evidence type="ECO:0000256" key="1">
    <source>
        <dbReference type="SAM" id="MobiDB-lite"/>
    </source>
</evidence>
<dbReference type="EMBL" id="HBIZ01067939">
    <property type="protein sequence ID" value="CAE0788832.1"/>
    <property type="molecule type" value="Transcribed_RNA"/>
</dbReference>
<evidence type="ECO:0000313" key="2">
    <source>
        <dbReference type="EMBL" id="CAE0788832.1"/>
    </source>
</evidence>
<protein>
    <submittedName>
        <fullName evidence="2">Uncharacterized protein</fullName>
    </submittedName>
</protein>
<proteinExistence type="predicted"/>
<organism evidence="2">
    <name type="scientific">Chrysotila carterae</name>
    <name type="common">Marine alga</name>
    <name type="synonym">Syracosphaera carterae</name>
    <dbReference type="NCBI Taxonomy" id="13221"/>
    <lineage>
        <taxon>Eukaryota</taxon>
        <taxon>Haptista</taxon>
        <taxon>Haptophyta</taxon>
        <taxon>Prymnesiophyceae</taxon>
        <taxon>Isochrysidales</taxon>
        <taxon>Isochrysidaceae</taxon>
        <taxon>Chrysotila</taxon>
    </lineage>
</organism>
<sequence length="228" mass="24369">MVEIPYQANDPLIAHVLIFIISWFPPTLHMRAEDPLYVAGNDELHRPVTPGPESARLTLLCSAGCKTTTAHFVSRHLWRGSTFRIEAIEWLNVTAERDNRGAVSLPIDAAPAVVAGLSIVTGVARVNLTRRCKAIATARGAPTDARNETREATPEAAASAASVGEVPDLRRLGEIVAQRCPVGAMVAESGCVVDIDWQLGTVRSEGSDDGQVADGRGRGQTSARVARE</sequence>
<reference evidence="2" key="1">
    <citation type="submission" date="2021-01" db="EMBL/GenBank/DDBJ databases">
        <authorList>
            <person name="Corre E."/>
            <person name="Pelletier E."/>
            <person name="Niang G."/>
            <person name="Scheremetjew M."/>
            <person name="Finn R."/>
            <person name="Kale V."/>
            <person name="Holt S."/>
            <person name="Cochrane G."/>
            <person name="Meng A."/>
            <person name="Brown T."/>
            <person name="Cohen L."/>
        </authorList>
    </citation>
    <scope>NUCLEOTIDE SEQUENCE</scope>
    <source>
        <strain evidence="2">CCMP645</strain>
    </source>
</reference>